<dbReference type="GO" id="GO:0071966">
    <property type="term" value="P:fungal-type cell wall polysaccharide metabolic process"/>
    <property type="evidence" value="ECO:0007669"/>
    <property type="project" value="TreeGrafter"/>
</dbReference>
<evidence type="ECO:0000313" key="4">
    <source>
        <dbReference type="Proteomes" id="UP000521872"/>
    </source>
</evidence>
<dbReference type="PANTHER" id="PTHR34154">
    <property type="entry name" value="ALKALI-SENSITIVE LINKAGE PROTEIN 1"/>
    <property type="match status" value="1"/>
</dbReference>
<feature type="domain" description="Asl1-like glycosyl hydrolase catalytic" evidence="2">
    <location>
        <begin position="39"/>
        <end position="255"/>
    </location>
</feature>
<feature type="chain" id="PRO_5034308004" description="Asl1-like glycosyl hydrolase catalytic domain-containing protein" evidence="1">
    <location>
        <begin position="22"/>
        <end position="327"/>
    </location>
</feature>
<proteinExistence type="predicted"/>
<comment type="caution">
    <text evidence="3">The sequence shown here is derived from an EMBL/GenBank/DDBJ whole genome shotgun (WGS) entry which is preliminary data.</text>
</comment>
<dbReference type="AlphaFoldDB" id="A0A8H4VX71"/>
<keyword evidence="4" id="KW-1185">Reference proteome</keyword>
<gene>
    <name evidence="3" type="ORF">D9613_002289</name>
</gene>
<dbReference type="InterPro" id="IPR017853">
    <property type="entry name" value="GH"/>
</dbReference>
<evidence type="ECO:0000313" key="3">
    <source>
        <dbReference type="EMBL" id="KAF4623625.1"/>
    </source>
</evidence>
<reference evidence="3 4" key="1">
    <citation type="submission" date="2019-12" db="EMBL/GenBank/DDBJ databases">
        <authorList>
            <person name="Floudas D."/>
            <person name="Bentzer J."/>
            <person name="Ahren D."/>
            <person name="Johansson T."/>
            <person name="Persson P."/>
            <person name="Tunlid A."/>
        </authorList>
    </citation>
    <scope>NUCLEOTIDE SEQUENCE [LARGE SCALE GENOMIC DNA]</scope>
    <source>
        <strain evidence="3 4">CBS 102.39</strain>
    </source>
</reference>
<name>A0A8H4VX71_9AGAR</name>
<keyword evidence="1" id="KW-0732">Signal</keyword>
<dbReference type="Pfam" id="PF11790">
    <property type="entry name" value="Glyco_hydro_cc"/>
    <property type="match status" value="1"/>
</dbReference>
<dbReference type="InterPro" id="IPR053183">
    <property type="entry name" value="ASL1"/>
</dbReference>
<dbReference type="EMBL" id="JAACJL010000001">
    <property type="protein sequence ID" value="KAF4623625.1"/>
    <property type="molecule type" value="Genomic_DNA"/>
</dbReference>
<dbReference type="Gene3D" id="3.20.20.80">
    <property type="entry name" value="Glycosidases"/>
    <property type="match status" value="1"/>
</dbReference>
<dbReference type="Proteomes" id="UP000521872">
    <property type="component" value="Unassembled WGS sequence"/>
</dbReference>
<evidence type="ECO:0000256" key="1">
    <source>
        <dbReference type="SAM" id="SignalP"/>
    </source>
</evidence>
<dbReference type="InterPro" id="IPR024655">
    <property type="entry name" value="Asl1_glyco_hydro_catalytic"/>
</dbReference>
<accession>A0A8H4VX71</accession>
<sequence length="327" mass="35452">MLSTIFLLPLLLLVSFTGAHTKNPKRGIGFASSVPGDIINANQTNSVISWQYNWATLPPDYLATSNIAYIPMQWGSVGVDSFSSSVKILGSNTILAFNEPDNIDEANMLPEEAASLWMQFLEPLKSQGIRLGGPAVTAAGSGRPWLTSFLSACSNCTIDFLPVHWYGTGFEGFAAYLGDVHNAFPKYPLWVTEYAETSNNDTEVLNFMNQTLTFLDGLDWVERYAWFGFFRPSSPDVHYGMLRDDGGLNALGELYLGAKTVHTENATSAPTTTLNTVNGADNPTQLPATTWAPLNGSAQRASGSCAHLWLLGLTFVSGLFGVASVTW</sequence>
<protein>
    <recommendedName>
        <fullName evidence="2">Asl1-like glycosyl hydrolase catalytic domain-containing protein</fullName>
    </recommendedName>
</protein>
<dbReference type="PANTHER" id="PTHR34154:SF3">
    <property type="entry name" value="ALKALI-SENSITIVE LINKAGE PROTEIN 1"/>
    <property type="match status" value="1"/>
</dbReference>
<evidence type="ECO:0000259" key="2">
    <source>
        <dbReference type="Pfam" id="PF11790"/>
    </source>
</evidence>
<dbReference type="GO" id="GO:0009277">
    <property type="term" value="C:fungal-type cell wall"/>
    <property type="evidence" value="ECO:0007669"/>
    <property type="project" value="TreeGrafter"/>
</dbReference>
<feature type="signal peptide" evidence="1">
    <location>
        <begin position="1"/>
        <end position="21"/>
    </location>
</feature>
<organism evidence="3 4">
    <name type="scientific">Agrocybe pediades</name>
    <dbReference type="NCBI Taxonomy" id="84607"/>
    <lineage>
        <taxon>Eukaryota</taxon>
        <taxon>Fungi</taxon>
        <taxon>Dikarya</taxon>
        <taxon>Basidiomycota</taxon>
        <taxon>Agaricomycotina</taxon>
        <taxon>Agaricomycetes</taxon>
        <taxon>Agaricomycetidae</taxon>
        <taxon>Agaricales</taxon>
        <taxon>Agaricineae</taxon>
        <taxon>Strophariaceae</taxon>
        <taxon>Agrocybe</taxon>
    </lineage>
</organism>
<dbReference type="SUPFAM" id="SSF51445">
    <property type="entry name" value="(Trans)glycosidases"/>
    <property type="match status" value="1"/>
</dbReference>